<evidence type="ECO:0000313" key="3">
    <source>
        <dbReference type="Proteomes" id="UP000305546"/>
    </source>
</evidence>
<sequence length="382" mass="39693">MRTMTPRVAASRYEGLVLSLLRTRPGLSRTGISEITGLSPTTVTKAVAPLIGKGYVEETGAGGEPRIGRPAIGLRLVPEAVAVCGIQLGVGSVRAALVDALGRTQRAISFPFSERQEAGTVLAEAAERVRAELLATAAAEVIAIGVGAPGPVDAEHRVNLLSVNLGWRDVPIADIVERVCGRPVTADHNVRAMAFAENRFGHRARDIAFVHAKTGVGLGLVLKGEPFFGGHHGVSELGHIQVVTDGELCPCGAHGCLETVASEPALARQLPGSPDAPLSVIDRASFSDDAVAAVRERFLGHLAVGLAGVVNLFNPELIAVGGMLANASDVFLGDLATATRGRVFPLLRDSFQIKRTSFGENAGAIGAAATALEAFFYAVPAD</sequence>
<dbReference type="EMBL" id="VDFW01000038">
    <property type="protein sequence ID" value="TNC21006.1"/>
    <property type="molecule type" value="Genomic_DNA"/>
</dbReference>
<proteinExistence type="inferred from homology"/>
<reference evidence="2 3" key="1">
    <citation type="submission" date="2019-06" db="EMBL/GenBank/DDBJ databases">
        <title>Amycolatopsis alkalitolerans sp. nov., isolated from Gastrodia elata Blume.</title>
        <authorList>
            <person name="Narsing Rao M.P."/>
            <person name="Li W.J."/>
        </authorList>
    </citation>
    <scope>NUCLEOTIDE SEQUENCE [LARGE SCALE GENOMIC DNA]</scope>
    <source>
        <strain evidence="2 3">SYSUP0005</strain>
    </source>
</reference>
<dbReference type="Proteomes" id="UP000305546">
    <property type="component" value="Unassembled WGS sequence"/>
</dbReference>
<accession>A0A5C4LSP8</accession>
<evidence type="ECO:0000313" key="2">
    <source>
        <dbReference type="EMBL" id="TNC21006.1"/>
    </source>
</evidence>
<dbReference type="Pfam" id="PF13412">
    <property type="entry name" value="HTH_24"/>
    <property type="match status" value="1"/>
</dbReference>
<evidence type="ECO:0000256" key="1">
    <source>
        <dbReference type="ARBA" id="ARBA00006479"/>
    </source>
</evidence>
<name>A0A5C4LSP8_9PSEU</name>
<dbReference type="OrthoDB" id="3534172at2"/>
<dbReference type="AlphaFoldDB" id="A0A5C4LSP8"/>
<dbReference type="Pfam" id="PF00480">
    <property type="entry name" value="ROK"/>
    <property type="match status" value="1"/>
</dbReference>
<comment type="similarity">
    <text evidence="1">Belongs to the ROK (NagC/XylR) family.</text>
</comment>
<organism evidence="2 3">
    <name type="scientific">Amycolatopsis alkalitolerans</name>
    <dbReference type="NCBI Taxonomy" id="2547244"/>
    <lineage>
        <taxon>Bacteria</taxon>
        <taxon>Bacillati</taxon>
        <taxon>Actinomycetota</taxon>
        <taxon>Actinomycetes</taxon>
        <taxon>Pseudonocardiales</taxon>
        <taxon>Pseudonocardiaceae</taxon>
        <taxon>Amycolatopsis</taxon>
    </lineage>
</organism>
<dbReference type="InterPro" id="IPR036388">
    <property type="entry name" value="WH-like_DNA-bd_sf"/>
</dbReference>
<dbReference type="SUPFAM" id="SSF53067">
    <property type="entry name" value="Actin-like ATPase domain"/>
    <property type="match status" value="1"/>
</dbReference>
<dbReference type="Gene3D" id="1.10.10.10">
    <property type="entry name" value="Winged helix-like DNA-binding domain superfamily/Winged helix DNA-binding domain"/>
    <property type="match status" value="1"/>
</dbReference>
<keyword evidence="3" id="KW-1185">Reference proteome</keyword>
<dbReference type="Gene3D" id="3.30.420.40">
    <property type="match status" value="2"/>
</dbReference>
<dbReference type="PANTHER" id="PTHR18964">
    <property type="entry name" value="ROK (REPRESSOR, ORF, KINASE) FAMILY"/>
    <property type="match status" value="1"/>
</dbReference>
<dbReference type="InterPro" id="IPR036390">
    <property type="entry name" value="WH_DNA-bd_sf"/>
</dbReference>
<gene>
    <name evidence="2" type="ORF">FG385_29610</name>
</gene>
<dbReference type="SUPFAM" id="SSF46785">
    <property type="entry name" value="Winged helix' DNA-binding domain"/>
    <property type="match status" value="1"/>
</dbReference>
<protein>
    <submittedName>
        <fullName evidence="2">ROK family transcriptional regulator</fullName>
    </submittedName>
</protein>
<dbReference type="InterPro" id="IPR000600">
    <property type="entry name" value="ROK"/>
</dbReference>
<comment type="caution">
    <text evidence="2">The sequence shown here is derived from an EMBL/GenBank/DDBJ whole genome shotgun (WGS) entry which is preliminary data.</text>
</comment>
<dbReference type="PANTHER" id="PTHR18964:SF149">
    <property type="entry name" value="BIFUNCTIONAL UDP-N-ACETYLGLUCOSAMINE 2-EPIMERASE_N-ACETYLMANNOSAMINE KINASE"/>
    <property type="match status" value="1"/>
</dbReference>
<dbReference type="InterPro" id="IPR043129">
    <property type="entry name" value="ATPase_NBD"/>
</dbReference>